<reference evidence="4 5" key="2">
    <citation type="submission" date="2018-11" db="EMBL/GenBank/DDBJ databases">
        <authorList>
            <consortium name="Pathogen Informatics"/>
        </authorList>
    </citation>
    <scope>NUCLEOTIDE SEQUENCE [LARGE SCALE GENOMIC DNA]</scope>
</reference>
<keyword evidence="1" id="KW-1015">Disulfide bond</keyword>
<comment type="caution">
    <text evidence="2">Lacks conserved residue(s) required for the propagation of feature annotation.</text>
</comment>
<dbReference type="GO" id="GO:0005886">
    <property type="term" value="C:plasma membrane"/>
    <property type="evidence" value="ECO:0007669"/>
    <property type="project" value="TreeGrafter"/>
</dbReference>
<name>A0A0R3WWC1_HYDTA</name>
<dbReference type="PANTHER" id="PTHR45702">
    <property type="entry name" value="ADAM10/ADAM17 METALLOPEPTIDASE FAMILY MEMBER"/>
    <property type="match status" value="1"/>
</dbReference>
<evidence type="ECO:0000313" key="6">
    <source>
        <dbReference type="WBParaSite" id="TTAC_0000506101-mRNA-1"/>
    </source>
</evidence>
<dbReference type="PROSITE" id="PS50214">
    <property type="entry name" value="DISINTEGRIN_2"/>
    <property type="match status" value="1"/>
</dbReference>
<dbReference type="GO" id="GO:0007219">
    <property type="term" value="P:Notch signaling pathway"/>
    <property type="evidence" value="ECO:0007669"/>
    <property type="project" value="TreeGrafter"/>
</dbReference>
<sequence>MNACIFNFGHCFLPDTSGEALCGNLRLDENEECDPGGAGPHTWDPCCRRNCRLRPGAQCSPMNHACCTSGEIK</sequence>
<evidence type="ECO:0000259" key="3">
    <source>
        <dbReference type="PROSITE" id="PS50214"/>
    </source>
</evidence>
<dbReference type="Gene3D" id="4.10.70.10">
    <property type="entry name" value="Disintegrin domain"/>
    <property type="match status" value="1"/>
</dbReference>
<protein>
    <submittedName>
        <fullName evidence="6">Disintegrin domain-containing protein</fullName>
    </submittedName>
</protein>
<reference evidence="6" key="1">
    <citation type="submission" date="2017-02" db="UniProtKB">
        <authorList>
            <consortium name="WormBaseParasite"/>
        </authorList>
    </citation>
    <scope>IDENTIFICATION</scope>
</reference>
<dbReference type="InterPro" id="IPR051489">
    <property type="entry name" value="ADAM_Metalloproteinase"/>
</dbReference>
<dbReference type="FunFam" id="4.10.70.10:FF:000003">
    <property type="entry name" value="Disintegrin and metalloproteinase domain-containing protein 17"/>
    <property type="match status" value="1"/>
</dbReference>
<organism evidence="6">
    <name type="scientific">Hydatigena taeniaeformis</name>
    <name type="common">Feline tapeworm</name>
    <name type="synonym">Taenia taeniaeformis</name>
    <dbReference type="NCBI Taxonomy" id="6205"/>
    <lineage>
        <taxon>Eukaryota</taxon>
        <taxon>Metazoa</taxon>
        <taxon>Spiralia</taxon>
        <taxon>Lophotrochozoa</taxon>
        <taxon>Platyhelminthes</taxon>
        <taxon>Cestoda</taxon>
        <taxon>Eucestoda</taxon>
        <taxon>Cyclophyllidea</taxon>
        <taxon>Taeniidae</taxon>
        <taxon>Hydatigera</taxon>
    </lineage>
</organism>
<evidence type="ECO:0000313" key="5">
    <source>
        <dbReference type="Proteomes" id="UP000274429"/>
    </source>
</evidence>
<evidence type="ECO:0000256" key="2">
    <source>
        <dbReference type="PROSITE-ProRule" id="PRU00068"/>
    </source>
</evidence>
<dbReference type="PANTHER" id="PTHR45702:SF6">
    <property type="entry name" value="DISINTEGRIN AND METALLOPROTEINASE DOMAIN-CONTAINING PROTEIN 17"/>
    <property type="match status" value="1"/>
</dbReference>
<dbReference type="OrthoDB" id="2131567at2759"/>
<dbReference type="AlphaFoldDB" id="A0A0R3WWC1"/>
<dbReference type="SMART" id="SM00050">
    <property type="entry name" value="DISIN"/>
    <property type="match status" value="1"/>
</dbReference>
<accession>A0A0R3WWC1</accession>
<keyword evidence="5" id="KW-1185">Reference proteome</keyword>
<dbReference type="SUPFAM" id="SSF57552">
    <property type="entry name" value="Blood coagulation inhibitor (disintegrin)"/>
    <property type="match status" value="1"/>
</dbReference>
<dbReference type="InterPro" id="IPR001762">
    <property type="entry name" value="Disintegrin_dom"/>
</dbReference>
<dbReference type="GO" id="GO:0004222">
    <property type="term" value="F:metalloendopeptidase activity"/>
    <property type="evidence" value="ECO:0007669"/>
    <property type="project" value="TreeGrafter"/>
</dbReference>
<dbReference type="STRING" id="6205.A0A0R3WWC1"/>
<dbReference type="Proteomes" id="UP000274429">
    <property type="component" value="Unassembled WGS sequence"/>
</dbReference>
<evidence type="ECO:0000313" key="4">
    <source>
        <dbReference type="EMBL" id="VDM26145.1"/>
    </source>
</evidence>
<dbReference type="InterPro" id="IPR036436">
    <property type="entry name" value="Disintegrin_dom_sf"/>
</dbReference>
<gene>
    <name evidence="4" type="ORF">TTAC_LOCUS5046</name>
</gene>
<dbReference type="EMBL" id="UYWX01006058">
    <property type="protein sequence ID" value="VDM26145.1"/>
    <property type="molecule type" value="Genomic_DNA"/>
</dbReference>
<dbReference type="WBParaSite" id="TTAC_0000506101-mRNA-1">
    <property type="protein sequence ID" value="TTAC_0000506101-mRNA-1"/>
    <property type="gene ID" value="TTAC_0000506101"/>
</dbReference>
<proteinExistence type="predicted"/>
<feature type="domain" description="Disintegrin" evidence="3">
    <location>
        <begin position="19"/>
        <end position="73"/>
    </location>
</feature>
<evidence type="ECO:0000256" key="1">
    <source>
        <dbReference type="ARBA" id="ARBA00023157"/>
    </source>
</evidence>
<dbReference type="GO" id="GO:0006509">
    <property type="term" value="P:membrane protein ectodomain proteolysis"/>
    <property type="evidence" value="ECO:0007669"/>
    <property type="project" value="TreeGrafter"/>
</dbReference>